<organism evidence="2 3">
    <name type="scientific">Conchiformibius steedae</name>
    <dbReference type="NCBI Taxonomy" id="153493"/>
    <lineage>
        <taxon>Bacteria</taxon>
        <taxon>Pseudomonadati</taxon>
        <taxon>Pseudomonadota</taxon>
        <taxon>Betaproteobacteria</taxon>
        <taxon>Neisseriales</taxon>
        <taxon>Neisseriaceae</taxon>
        <taxon>Conchiformibius</taxon>
    </lineage>
</organism>
<comment type="caution">
    <text evidence="2">The sequence shown here is derived from an EMBL/GenBank/DDBJ whole genome shotgun (WGS) entry which is preliminary data.</text>
</comment>
<dbReference type="SMART" id="SM01252">
    <property type="entry name" value="KilA-N"/>
    <property type="match status" value="1"/>
</dbReference>
<dbReference type="PROSITE" id="PS51301">
    <property type="entry name" value="KILA_N"/>
    <property type="match status" value="1"/>
</dbReference>
<dbReference type="Pfam" id="PF04383">
    <property type="entry name" value="KilA-N"/>
    <property type="match status" value="1"/>
</dbReference>
<evidence type="ECO:0000259" key="1">
    <source>
        <dbReference type="PROSITE" id="PS51301"/>
    </source>
</evidence>
<proteinExistence type="predicted"/>
<dbReference type="Proteomes" id="UP000269923">
    <property type="component" value="Unassembled WGS sequence"/>
</dbReference>
<dbReference type="InterPro" id="IPR017880">
    <property type="entry name" value="KilA_N"/>
</dbReference>
<feature type="domain" description="KilA-N" evidence="1">
    <location>
        <begin position="11"/>
        <end position="123"/>
    </location>
</feature>
<keyword evidence="3" id="KW-1185">Reference proteome</keyword>
<dbReference type="AlphaFoldDB" id="A0A3P2A4T3"/>
<evidence type="ECO:0000313" key="3">
    <source>
        <dbReference type="Proteomes" id="UP000269923"/>
    </source>
</evidence>
<sequence>MSSMKYKKRKVNMKNEIVILERPIRQKDGLYCLNDLHKASGGLRKHEPKNWLYLNQTNELIEELSFEKSTTGISVVNNNQQVIQTINGGHNRGTYACRELVYAYATWISPRFFLLVLRTFDAAVSGSPLPPAPPANVLRVLQSAPLRPPRDLAEAERLADEAVLLESRLNHIRRWLAYWREVWLDEYGYLHLPRR</sequence>
<protein>
    <submittedName>
        <fullName evidence="2">KilA-N domain-containing protein</fullName>
    </submittedName>
</protein>
<evidence type="ECO:0000313" key="2">
    <source>
        <dbReference type="EMBL" id="RRD90414.1"/>
    </source>
</evidence>
<dbReference type="OrthoDB" id="9178758at2"/>
<name>A0A3P2A4T3_9NEIS</name>
<accession>A0A3P2A4T3</accession>
<reference evidence="2 3" key="1">
    <citation type="submission" date="2018-11" db="EMBL/GenBank/DDBJ databases">
        <title>Genomes From Bacteria Associated with the Canine Oral Cavity: a Test Case for Automated Genome-Based Taxonomic Assignment.</title>
        <authorList>
            <person name="Coil D.A."/>
            <person name="Jospin G."/>
            <person name="Darling A.E."/>
            <person name="Wallis C."/>
            <person name="Davis I.J."/>
            <person name="Harris S."/>
            <person name="Eisen J.A."/>
            <person name="Holcombe L.J."/>
            <person name="O'Flynn C."/>
        </authorList>
    </citation>
    <scope>NUCLEOTIDE SEQUENCE [LARGE SCALE GENOMIC DNA]</scope>
    <source>
        <strain evidence="2 3">COT-280</strain>
    </source>
</reference>
<gene>
    <name evidence="2" type="ORF">EII21_05715</name>
</gene>
<dbReference type="InterPro" id="IPR018004">
    <property type="entry name" value="KilA/APSES_HTH"/>
</dbReference>
<dbReference type="EMBL" id="RQYC01000006">
    <property type="protein sequence ID" value="RRD90414.1"/>
    <property type="molecule type" value="Genomic_DNA"/>
</dbReference>